<proteinExistence type="predicted"/>
<dbReference type="AlphaFoldDB" id="A0A5C2RXZ2"/>
<keyword evidence="3" id="KW-1185">Reference proteome</keyword>
<evidence type="ECO:0000313" key="2">
    <source>
        <dbReference type="EMBL" id="RPD55935.1"/>
    </source>
</evidence>
<accession>A0A5C2RXZ2</accession>
<protein>
    <recommendedName>
        <fullName evidence="1">F-box domain-containing protein</fullName>
    </recommendedName>
</protein>
<feature type="domain" description="F-box" evidence="1">
    <location>
        <begin position="23"/>
        <end position="86"/>
    </location>
</feature>
<dbReference type="Gene3D" id="1.20.1280.50">
    <property type="match status" value="1"/>
</dbReference>
<dbReference type="SUPFAM" id="SSF81383">
    <property type="entry name" value="F-box domain"/>
    <property type="match status" value="1"/>
</dbReference>
<evidence type="ECO:0000313" key="3">
    <source>
        <dbReference type="Proteomes" id="UP000313359"/>
    </source>
</evidence>
<gene>
    <name evidence="2" type="ORF">L227DRAFT_509197</name>
</gene>
<organism evidence="2 3">
    <name type="scientific">Lentinus tigrinus ALCF2SS1-6</name>
    <dbReference type="NCBI Taxonomy" id="1328759"/>
    <lineage>
        <taxon>Eukaryota</taxon>
        <taxon>Fungi</taxon>
        <taxon>Dikarya</taxon>
        <taxon>Basidiomycota</taxon>
        <taxon>Agaricomycotina</taxon>
        <taxon>Agaricomycetes</taxon>
        <taxon>Polyporales</taxon>
        <taxon>Polyporaceae</taxon>
        <taxon>Lentinus</taxon>
    </lineage>
</organism>
<sequence>MTHSPSDEAEGTPSDDGNLCTIHVLPAELLVLIFKDVLDEYLRGPTYRISYRDEARVDPSPLISITHVCRWWRDVAIGCPLFWSHIENEHVEQSQAFLERSQEVPL</sequence>
<reference evidence="2" key="1">
    <citation type="journal article" date="2018" name="Genome Biol. Evol.">
        <title>Genomics and development of Lentinus tigrinus, a white-rot wood-decaying mushroom with dimorphic fruiting bodies.</title>
        <authorList>
            <person name="Wu B."/>
            <person name="Xu Z."/>
            <person name="Knudson A."/>
            <person name="Carlson A."/>
            <person name="Chen N."/>
            <person name="Kovaka S."/>
            <person name="LaButti K."/>
            <person name="Lipzen A."/>
            <person name="Pennachio C."/>
            <person name="Riley R."/>
            <person name="Schakwitz W."/>
            <person name="Umezawa K."/>
            <person name="Ohm R.A."/>
            <person name="Grigoriev I.V."/>
            <person name="Nagy L.G."/>
            <person name="Gibbons J."/>
            <person name="Hibbett D."/>
        </authorList>
    </citation>
    <scope>NUCLEOTIDE SEQUENCE [LARGE SCALE GENOMIC DNA]</scope>
    <source>
        <strain evidence="2">ALCF2SS1-6</strain>
    </source>
</reference>
<dbReference type="EMBL" id="ML122291">
    <property type="protein sequence ID" value="RPD55935.1"/>
    <property type="molecule type" value="Genomic_DNA"/>
</dbReference>
<feature type="non-terminal residue" evidence="2">
    <location>
        <position position="106"/>
    </location>
</feature>
<dbReference type="Proteomes" id="UP000313359">
    <property type="component" value="Unassembled WGS sequence"/>
</dbReference>
<evidence type="ECO:0000259" key="1">
    <source>
        <dbReference type="Pfam" id="PF12937"/>
    </source>
</evidence>
<dbReference type="Pfam" id="PF12937">
    <property type="entry name" value="F-box-like"/>
    <property type="match status" value="1"/>
</dbReference>
<dbReference type="InterPro" id="IPR001810">
    <property type="entry name" value="F-box_dom"/>
</dbReference>
<name>A0A5C2RXZ2_9APHY</name>
<dbReference type="OrthoDB" id="3353710at2759"/>
<dbReference type="InterPro" id="IPR036047">
    <property type="entry name" value="F-box-like_dom_sf"/>
</dbReference>